<dbReference type="Proteomes" id="UP001207440">
    <property type="component" value="Unassembled WGS sequence"/>
</dbReference>
<protein>
    <submittedName>
        <fullName evidence="1">Uncharacterized protein</fullName>
    </submittedName>
</protein>
<dbReference type="EMBL" id="JAOZYT010000196">
    <property type="protein sequence ID" value="MCW0525038.1"/>
    <property type="molecule type" value="Genomic_DNA"/>
</dbReference>
<comment type="caution">
    <text evidence="1">The sequence shown here is derived from an EMBL/GenBank/DDBJ whole genome shotgun (WGS) entry which is preliminary data.</text>
</comment>
<organism evidence="1 2">
    <name type="scientific">Riemerella anatipestifer</name>
    <name type="common">Moraxella anatipestifer</name>
    <dbReference type="NCBI Taxonomy" id="34085"/>
    <lineage>
        <taxon>Bacteria</taxon>
        <taxon>Pseudomonadati</taxon>
        <taxon>Bacteroidota</taxon>
        <taxon>Flavobacteriia</taxon>
        <taxon>Flavobacteriales</taxon>
        <taxon>Weeksellaceae</taxon>
        <taxon>Riemerella</taxon>
    </lineage>
</organism>
<sequence>NYSTYGRVQYLNSVVIGNNLDFGVGSGFRDNILSIHNDKHNFTKIDDGLITGKFDERWLKINGQLKLDLNRTASADGDTLFNKIVM</sequence>
<accession>A0AAP3F0F3</accession>
<evidence type="ECO:0000313" key="1">
    <source>
        <dbReference type="EMBL" id="MCW0525038.1"/>
    </source>
</evidence>
<feature type="non-terminal residue" evidence="1">
    <location>
        <position position="1"/>
    </location>
</feature>
<proteinExistence type="predicted"/>
<gene>
    <name evidence="1" type="ORF">OKE68_12080</name>
</gene>
<dbReference type="AlphaFoldDB" id="A0AAP3F0F3"/>
<evidence type="ECO:0000313" key="2">
    <source>
        <dbReference type="Proteomes" id="UP001207440"/>
    </source>
</evidence>
<reference evidence="1" key="1">
    <citation type="submission" date="2022-10" db="EMBL/GenBank/DDBJ databases">
        <title>Sifting through the core-genome to identify putative cross-protective antigens against Riemerella anatipestifer.</title>
        <authorList>
            <person name="Zheng X."/>
            <person name="Zhang W."/>
        </authorList>
    </citation>
    <scope>NUCLEOTIDE SEQUENCE</scope>
    <source>
        <strain evidence="1">ZWRA178</strain>
    </source>
</reference>
<feature type="non-terminal residue" evidence="1">
    <location>
        <position position="86"/>
    </location>
</feature>
<name>A0AAP3F0F3_RIEAN</name>